<dbReference type="OrthoDB" id="16820at2759"/>
<dbReference type="STRING" id="1314771.A0A197JN61"/>
<dbReference type="PANTHER" id="PTHR47356">
    <property type="entry name" value="FAD-DEPENDENT MONOOXYGENASE ASQG-RELATED"/>
    <property type="match status" value="1"/>
</dbReference>
<reference evidence="6 7" key="1">
    <citation type="submission" date="2016-05" db="EMBL/GenBank/DDBJ databases">
        <title>Genome sequencing reveals origins of a unique bacterial endosymbiosis in the earliest lineages of terrestrial Fungi.</title>
        <authorList>
            <consortium name="DOE Joint Genome Institute"/>
            <person name="Uehling J."/>
            <person name="Gryganskyi A."/>
            <person name="Hameed K."/>
            <person name="Tschaplinski T."/>
            <person name="Misztal P."/>
            <person name="Wu S."/>
            <person name="Desiro A."/>
            <person name="Vande Pol N."/>
            <person name="Du Z.-Y."/>
            <person name="Zienkiewicz A."/>
            <person name="Zienkiewicz K."/>
            <person name="Morin E."/>
            <person name="Tisserant E."/>
            <person name="Splivallo R."/>
            <person name="Hainaut M."/>
            <person name="Henrissat B."/>
            <person name="Ohm R."/>
            <person name="Kuo A."/>
            <person name="Yan J."/>
            <person name="Lipzen A."/>
            <person name="Nolan M."/>
            <person name="Labutti K."/>
            <person name="Barry K."/>
            <person name="Goldstein A."/>
            <person name="Labbe J."/>
            <person name="Schadt C."/>
            <person name="Tuskan G."/>
            <person name="Grigoriev I."/>
            <person name="Martin F."/>
            <person name="Vilgalys R."/>
            <person name="Bonito G."/>
        </authorList>
    </citation>
    <scope>NUCLEOTIDE SEQUENCE [LARGE SCALE GENOMIC DNA]</scope>
    <source>
        <strain evidence="6 7">AG-77</strain>
    </source>
</reference>
<evidence type="ECO:0000259" key="5">
    <source>
        <dbReference type="Pfam" id="PF01494"/>
    </source>
</evidence>
<comment type="similarity">
    <text evidence="1">Belongs to the paxM FAD-dependent monooxygenase family.</text>
</comment>
<dbReference type="SUPFAM" id="SSF51905">
    <property type="entry name" value="FAD/NAD(P)-binding domain"/>
    <property type="match status" value="1"/>
</dbReference>
<dbReference type="PRINTS" id="PR00420">
    <property type="entry name" value="RNGMNOXGNASE"/>
</dbReference>
<keyword evidence="2" id="KW-0285">Flavoprotein</keyword>
<dbReference type="Proteomes" id="UP000078512">
    <property type="component" value="Unassembled WGS sequence"/>
</dbReference>
<protein>
    <submittedName>
        <fullName evidence="6">FAD/NAD(P)-binding domain-containing protein</fullName>
    </submittedName>
</protein>
<feature type="domain" description="FAD-binding" evidence="5">
    <location>
        <begin position="310"/>
        <end position="396"/>
    </location>
</feature>
<dbReference type="InterPro" id="IPR050562">
    <property type="entry name" value="FAD_mOase_fung"/>
</dbReference>
<keyword evidence="4" id="KW-0560">Oxidoreductase</keyword>
<keyword evidence="3" id="KW-0274">FAD</keyword>
<evidence type="ECO:0000313" key="7">
    <source>
        <dbReference type="Proteomes" id="UP000078512"/>
    </source>
</evidence>
<dbReference type="AlphaFoldDB" id="A0A197JN61"/>
<dbReference type="GO" id="GO:0071949">
    <property type="term" value="F:FAD binding"/>
    <property type="evidence" value="ECO:0007669"/>
    <property type="project" value="InterPro"/>
</dbReference>
<dbReference type="InterPro" id="IPR002938">
    <property type="entry name" value="FAD-bd"/>
</dbReference>
<sequence>MPKASYKPTVLIVGAGLGGLMLGALLEKIDIPYIIFERTSLIRPLGSAISIGSPILALFQQLGIYDELINSSLRYNHIAAHKENMEPYPLQDFTPLQELTGYPQYIIARPVLYDLLLRQIPAHKILLKKRILTISEDDDRVTIYAFDNTAYQGDILVGADGAYSVVRQKLYEKLKKRGLLPKSDDEELPFNCTCLVGQTDYMDPDEFPILKNPCSQVLAVRGTDLPYSWLVFTTAQSTCCWMVIRHLSKFTNKTALEEKFSRINMNKEKNSEWGSHAAKQMCDETRELRTPIKSDEDGYLSLGDLYDRTPQDRVSKVMLEEKVFETWYYGRTVLLGDACHKVNPLGGQGATAAIHDALALTNLLYALPSKTAADIKHLFSCYQDERRPKAHATFKNSRLLSHVLRKDNVGKMARMVSTNMPTWMWRIFLAKAFGNRPQAGFLERVEIKGTAHVFSSPSMDKARAVYEEWKERMRVIHHSV</sequence>
<dbReference type="EMBL" id="KV442072">
    <property type="protein sequence ID" value="OAQ25921.1"/>
    <property type="molecule type" value="Genomic_DNA"/>
</dbReference>
<keyword evidence="7" id="KW-1185">Reference proteome</keyword>
<name>A0A197JN61_9FUNG</name>
<dbReference type="PANTHER" id="PTHR47356:SF2">
    <property type="entry name" value="FAD-BINDING DOMAIN-CONTAINING PROTEIN-RELATED"/>
    <property type="match status" value="1"/>
</dbReference>
<evidence type="ECO:0000256" key="4">
    <source>
        <dbReference type="ARBA" id="ARBA00023002"/>
    </source>
</evidence>
<evidence type="ECO:0000256" key="3">
    <source>
        <dbReference type="ARBA" id="ARBA00022827"/>
    </source>
</evidence>
<accession>A0A197JN61</accession>
<dbReference type="InterPro" id="IPR036188">
    <property type="entry name" value="FAD/NAD-bd_sf"/>
</dbReference>
<dbReference type="Gene3D" id="3.50.50.60">
    <property type="entry name" value="FAD/NAD(P)-binding domain"/>
    <property type="match status" value="1"/>
</dbReference>
<feature type="domain" description="FAD-binding" evidence="5">
    <location>
        <begin position="9"/>
        <end position="173"/>
    </location>
</feature>
<evidence type="ECO:0000256" key="1">
    <source>
        <dbReference type="ARBA" id="ARBA00007992"/>
    </source>
</evidence>
<dbReference type="Pfam" id="PF01494">
    <property type="entry name" value="FAD_binding_3"/>
    <property type="match status" value="2"/>
</dbReference>
<organism evidence="6 7">
    <name type="scientific">Linnemannia elongata AG-77</name>
    <dbReference type="NCBI Taxonomy" id="1314771"/>
    <lineage>
        <taxon>Eukaryota</taxon>
        <taxon>Fungi</taxon>
        <taxon>Fungi incertae sedis</taxon>
        <taxon>Mucoromycota</taxon>
        <taxon>Mortierellomycotina</taxon>
        <taxon>Mortierellomycetes</taxon>
        <taxon>Mortierellales</taxon>
        <taxon>Mortierellaceae</taxon>
        <taxon>Linnemannia</taxon>
    </lineage>
</organism>
<gene>
    <name evidence="6" type="ORF">K457DRAFT_140747</name>
</gene>
<dbReference type="GO" id="GO:0004497">
    <property type="term" value="F:monooxygenase activity"/>
    <property type="evidence" value="ECO:0007669"/>
    <property type="project" value="InterPro"/>
</dbReference>
<proteinExistence type="inferred from homology"/>
<evidence type="ECO:0000313" key="6">
    <source>
        <dbReference type="EMBL" id="OAQ25921.1"/>
    </source>
</evidence>
<evidence type="ECO:0000256" key="2">
    <source>
        <dbReference type="ARBA" id="ARBA00022630"/>
    </source>
</evidence>